<organism evidence="2 3">
    <name type="scientific">Marinithermofilum abyssi</name>
    <dbReference type="NCBI Taxonomy" id="1571185"/>
    <lineage>
        <taxon>Bacteria</taxon>
        <taxon>Bacillati</taxon>
        <taxon>Bacillota</taxon>
        <taxon>Bacilli</taxon>
        <taxon>Bacillales</taxon>
        <taxon>Thermoactinomycetaceae</taxon>
        <taxon>Marinithermofilum</taxon>
    </lineage>
</organism>
<dbReference type="Proteomes" id="UP000625210">
    <property type="component" value="Unassembled WGS sequence"/>
</dbReference>
<dbReference type="CDD" id="cd04301">
    <property type="entry name" value="NAT_SF"/>
    <property type="match status" value="1"/>
</dbReference>
<dbReference type="PANTHER" id="PTHR13355">
    <property type="entry name" value="GLUCOSAMINE 6-PHOSPHATE N-ACETYLTRANSFERASE"/>
    <property type="match status" value="1"/>
</dbReference>
<dbReference type="Pfam" id="PF13673">
    <property type="entry name" value="Acetyltransf_10"/>
    <property type="match status" value="1"/>
</dbReference>
<protein>
    <submittedName>
        <fullName evidence="2">Putative acetyltransferase</fullName>
    </submittedName>
</protein>
<reference evidence="2" key="2">
    <citation type="submission" date="2020-09" db="EMBL/GenBank/DDBJ databases">
        <authorList>
            <person name="Sun Q."/>
            <person name="Zhou Y."/>
        </authorList>
    </citation>
    <scope>NUCLEOTIDE SEQUENCE</scope>
    <source>
        <strain evidence="2">CGMCC 1.15179</strain>
    </source>
</reference>
<dbReference type="Gene3D" id="3.40.630.30">
    <property type="match status" value="1"/>
</dbReference>
<reference evidence="2" key="1">
    <citation type="journal article" date="2014" name="Int. J. Syst. Evol. Microbiol.">
        <title>Complete genome sequence of Corynebacterium casei LMG S-19264T (=DSM 44701T), isolated from a smear-ripened cheese.</title>
        <authorList>
            <consortium name="US DOE Joint Genome Institute (JGI-PGF)"/>
            <person name="Walter F."/>
            <person name="Albersmeier A."/>
            <person name="Kalinowski J."/>
            <person name="Ruckert C."/>
        </authorList>
    </citation>
    <scope>NUCLEOTIDE SEQUENCE</scope>
    <source>
        <strain evidence="2">CGMCC 1.15179</strain>
    </source>
</reference>
<feature type="domain" description="N-acetyltransferase" evidence="1">
    <location>
        <begin position="5"/>
        <end position="146"/>
    </location>
</feature>
<evidence type="ECO:0000313" key="2">
    <source>
        <dbReference type="EMBL" id="GGE22959.1"/>
    </source>
</evidence>
<keyword evidence="3" id="KW-1185">Reference proteome</keyword>
<dbReference type="PANTHER" id="PTHR13355:SF11">
    <property type="entry name" value="GLUCOSAMINE 6-PHOSPHATE N-ACETYLTRANSFERASE"/>
    <property type="match status" value="1"/>
</dbReference>
<accession>A0A8J2VJ83</accession>
<dbReference type="InterPro" id="IPR016181">
    <property type="entry name" value="Acyl_CoA_acyltransferase"/>
</dbReference>
<sequence length="146" mass="16657">MLLTPTVKVAKQDEQREQAFAIRRKVFVEEQKVPLSLEMDEWENDSIHFVLYDGDKAVGTGRLRPWEGQSGKVERVAVLQDYRGQGSGRIIMKAIEEYARKLGMIRLVLNAQVQAQKFYESLGFQVEGDIFLDAGIEHIKMTKALS</sequence>
<evidence type="ECO:0000259" key="1">
    <source>
        <dbReference type="PROSITE" id="PS51186"/>
    </source>
</evidence>
<dbReference type="InterPro" id="IPR039143">
    <property type="entry name" value="GNPNAT1-like"/>
</dbReference>
<name>A0A8J2VJ83_9BACL</name>
<proteinExistence type="predicted"/>
<dbReference type="SUPFAM" id="SSF55729">
    <property type="entry name" value="Acyl-CoA N-acyltransferases (Nat)"/>
    <property type="match status" value="1"/>
</dbReference>
<dbReference type="InterPro" id="IPR000182">
    <property type="entry name" value="GNAT_dom"/>
</dbReference>
<dbReference type="EMBL" id="BMHQ01000009">
    <property type="protein sequence ID" value="GGE22959.1"/>
    <property type="molecule type" value="Genomic_DNA"/>
</dbReference>
<gene>
    <name evidence="2" type="ORF">GCM10011571_26280</name>
</gene>
<comment type="caution">
    <text evidence="2">The sequence shown here is derived from an EMBL/GenBank/DDBJ whole genome shotgun (WGS) entry which is preliminary data.</text>
</comment>
<dbReference type="PROSITE" id="PS51186">
    <property type="entry name" value="GNAT"/>
    <property type="match status" value="1"/>
</dbReference>
<evidence type="ECO:0000313" key="3">
    <source>
        <dbReference type="Proteomes" id="UP000625210"/>
    </source>
</evidence>
<dbReference type="AlphaFoldDB" id="A0A8J2VJ83"/>
<dbReference type="GO" id="GO:0004343">
    <property type="term" value="F:glucosamine 6-phosphate N-acetyltransferase activity"/>
    <property type="evidence" value="ECO:0007669"/>
    <property type="project" value="TreeGrafter"/>
</dbReference>